<dbReference type="SUPFAM" id="SSF56507">
    <property type="entry name" value="Methionine synthase activation domain-like"/>
    <property type="match status" value="1"/>
</dbReference>
<evidence type="ECO:0000313" key="1">
    <source>
        <dbReference type="EMBL" id="SPF35875.1"/>
    </source>
</evidence>
<dbReference type="GO" id="GO:0008705">
    <property type="term" value="F:methionine synthase activity"/>
    <property type="evidence" value="ECO:0007669"/>
    <property type="project" value="InterPro"/>
</dbReference>
<dbReference type="AlphaFoldDB" id="A0A2U3K888"/>
<organism evidence="1 2">
    <name type="scientific">Candidatus Sulfotelmatobacter kueseliae</name>
    <dbReference type="NCBI Taxonomy" id="2042962"/>
    <lineage>
        <taxon>Bacteria</taxon>
        <taxon>Pseudomonadati</taxon>
        <taxon>Acidobacteriota</taxon>
        <taxon>Terriglobia</taxon>
        <taxon>Terriglobales</taxon>
        <taxon>Candidatus Korobacteraceae</taxon>
        <taxon>Candidatus Sulfotelmatobacter</taxon>
    </lineage>
</organism>
<dbReference type="InterPro" id="IPR037010">
    <property type="entry name" value="VitB12-dep_Met_synth_activ_sf"/>
</dbReference>
<dbReference type="EMBL" id="OMOD01000053">
    <property type="protein sequence ID" value="SPF35875.1"/>
    <property type="molecule type" value="Genomic_DNA"/>
</dbReference>
<sequence>MQVTLQESSSILKDWRNGLDVDSVLRGQGADPAVIRSRRPAVAGLAERALAEGMPLLDPIVIYRRLPVESVRHERIALRGGRLLTGKLVAQHLAAAQEIVALAATIGSRVEDFISQVLKHDTVFALALDGFGNAAINTLATATCHYFSEAAATGGMDTTIPLSPGMMGWPLEVGQKEIFAVLDTDGIGLKLTPHGVMIPRKSLSMVVGLGPEVLKGAKSCDYCSMQAACRYQDHYGTA</sequence>
<dbReference type="Proteomes" id="UP000238701">
    <property type="component" value="Unassembled WGS sequence"/>
</dbReference>
<dbReference type="OrthoDB" id="1420678at2"/>
<proteinExistence type="predicted"/>
<protein>
    <submittedName>
        <fullName evidence="1">Putative Vitamin B12 dependent methionine synthase activation region</fullName>
    </submittedName>
</protein>
<name>A0A2U3K888_9BACT</name>
<reference evidence="2" key="1">
    <citation type="submission" date="2018-02" db="EMBL/GenBank/DDBJ databases">
        <authorList>
            <person name="Hausmann B."/>
        </authorList>
    </citation>
    <scope>NUCLEOTIDE SEQUENCE [LARGE SCALE GENOMIC DNA]</scope>
    <source>
        <strain evidence="2">Peat soil MAG SbA1</strain>
    </source>
</reference>
<evidence type="ECO:0000313" key="2">
    <source>
        <dbReference type="Proteomes" id="UP000238701"/>
    </source>
</evidence>
<gene>
    <name evidence="1" type="ORF">SBA1_1460006</name>
</gene>
<accession>A0A2U3K888</accession>
<dbReference type="Gene3D" id="3.40.109.40">
    <property type="match status" value="1"/>
</dbReference>